<comment type="caution">
    <text evidence="1">The sequence shown here is derived from an EMBL/GenBank/DDBJ whole genome shotgun (WGS) entry which is preliminary data.</text>
</comment>
<dbReference type="EMBL" id="VKLS01000305">
    <property type="protein sequence ID" value="TSB35569.1"/>
    <property type="molecule type" value="Genomic_DNA"/>
</dbReference>
<dbReference type="Gene3D" id="1.10.287.1060">
    <property type="entry name" value="ESAT-6-like"/>
    <property type="match status" value="1"/>
</dbReference>
<reference evidence="1 2" key="1">
    <citation type="submission" date="2019-07" db="EMBL/GenBank/DDBJ databases">
        <title>Draft genome for Streptomyces benahoarensis MZ03-48.</title>
        <authorList>
            <person name="Gonzalez-Pimentel J.L."/>
        </authorList>
    </citation>
    <scope>NUCLEOTIDE SEQUENCE [LARGE SCALE GENOMIC DNA]</scope>
    <source>
        <strain evidence="1 2">MZ03-48</strain>
    </source>
</reference>
<gene>
    <name evidence="1" type="ORF">FNZ23_20840</name>
</gene>
<dbReference type="OrthoDB" id="4292577at2"/>
<dbReference type="RefSeq" id="WP_143940076.1">
    <property type="nucleotide sequence ID" value="NZ_VKLS01000305.1"/>
</dbReference>
<protein>
    <recommendedName>
        <fullName evidence="3">Proteins of 100 residues with WXG</fullName>
    </recommendedName>
</protein>
<organism evidence="1 2">
    <name type="scientific">Streptomyces benahoarensis</name>
    <dbReference type="NCBI Taxonomy" id="2595054"/>
    <lineage>
        <taxon>Bacteria</taxon>
        <taxon>Bacillati</taxon>
        <taxon>Actinomycetota</taxon>
        <taxon>Actinomycetes</taxon>
        <taxon>Kitasatosporales</taxon>
        <taxon>Streptomycetaceae</taxon>
        <taxon>Streptomyces</taxon>
    </lineage>
</organism>
<proteinExistence type="predicted"/>
<keyword evidence="2" id="KW-1185">Reference proteome</keyword>
<dbReference type="AlphaFoldDB" id="A0A553Z2A6"/>
<evidence type="ECO:0000313" key="1">
    <source>
        <dbReference type="EMBL" id="TSB35569.1"/>
    </source>
</evidence>
<evidence type="ECO:0008006" key="3">
    <source>
        <dbReference type="Google" id="ProtNLM"/>
    </source>
</evidence>
<name>A0A553Z2A6_9ACTN</name>
<evidence type="ECO:0000313" key="2">
    <source>
        <dbReference type="Proteomes" id="UP000320888"/>
    </source>
</evidence>
<sequence>MAQDVFLDYDDIKRVANTMENKFTDIANELGDLENTVSALLKDGLVFEQSSPALEEAYQAFSKQMKESSANIKVFAQSFTDIVKSMTDSDSQIAAGVRNSSKS</sequence>
<dbReference type="Proteomes" id="UP000320888">
    <property type="component" value="Unassembled WGS sequence"/>
</dbReference>
<accession>A0A553Z2A6</accession>